<evidence type="ECO:0000313" key="3">
    <source>
        <dbReference type="EMBL" id="MCH6168568.1"/>
    </source>
</evidence>
<dbReference type="Proteomes" id="UP001299970">
    <property type="component" value="Unassembled WGS sequence"/>
</dbReference>
<keyword evidence="2" id="KW-1133">Transmembrane helix</keyword>
<feature type="region of interest" description="Disordered" evidence="1">
    <location>
        <begin position="1"/>
        <end position="24"/>
    </location>
</feature>
<organism evidence="3 4">
    <name type="scientific">Pseudonocardia alaniniphila</name>
    <dbReference type="NCBI Taxonomy" id="75291"/>
    <lineage>
        <taxon>Bacteria</taxon>
        <taxon>Bacillati</taxon>
        <taxon>Actinomycetota</taxon>
        <taxon>Actinomycetes</taxon>
        <taxon>Pseudonocardiales</taxon>
        <taxon>Pseudonocardiaceae</taxon>
        <taxon>Pseudonocardia</taxon>
    </lineage>
</organism>
<proteinExistence type="predicted"/>
<feature type="transmembrane region" description="Helical" evidence="2">
    <location>
        <begin position="45"/>
        <end position="71"/>
    </location>
</feature>
<feature type="transmembrane region" description="Helical" evidence="2">
    <location>
        <begin position="92"/>
        <end position="113"/>
    </location>
</feature>
<keyword evidence="2" id="KW-0812">Transmembrane</keyword>
<reference evidence="3 4" key="1">
    <citation type="submission" date="2022-03" db="EMBL/GenBank/DDBJ databases">
        <title>Pseudonocardia alaer sp. nov., a novel actinomycete isolated from reed forest soil.</title>
        <authorList>
            <person name="Wang L."/>
        </authorList>
    </citation>
    <scope>NUCLEOTIDE SEQUENCE [LARGE SCALE GENOMIC DNA]</scope>
    <source>
        <strain evidence="3 4">Y-16303</strain>
    </source>
</reference>
<dbReference type="EMBL" id="JAKXMK010000020">
    <property type="protein sequence ID" value="MCH6168568.1"/>
    <property type="molecule type" value="Genomic_DNA"/>
</dbReference>
<evidence type="ECO:0000256" key="1">
    <source>
        <dbReference type="SAM" id="MobiDB-lite"/>
    </source>
</evidence>
<name>A0ABS9TJI7_9PSEU</name>
<dbReference type="RefSeq" id="WP_241039215.1">
    <property type="nucleotide sequence ID" value="NZ_BAAAJF010000022.1"/>
</dbReference>
<keyword evidence="2" id="KW-0472">Membrane</keyword>
<gene>
    <name evidence="3" type="ORF">MMF94_22975</name>
</gene>
<evidence type="ECO:0000313" key="4">
    <source>
        <dbReference type="Proteomes" id="UP001299970"/>
    </source>
</evidence>
<evidence type="ECO:0000256" key="2">
    <source>
        <dbReference type="SAM" id="Phobius"/>
    </source>
</evidence>
<sequence length="225" mass="23540">MTTPVAPENGTVPAERPPRPTPSDAVLHRRARAALTRSAAVDRTLAVLIGLVLMVGGVLVALLSYGVFGVARAGRPLLDPMIVDAMRVQPDVARLVVLGAGVLLVLLGLTWAARSLRPERHPDLVLDGGPDTAIVISSSAMAEAISAQVSAIPGVGRARARMVGTDDAPALRLTLWLADDAEVRTVLDRLHDEVLGVARDSLGIAALPTAVRLELDTSTPHPRVA</sequence>
<accession>A0ABS9TJI7</accession>
<comment type="caution">
    <text evidence="3">The sequence shown here is derived from an EMBL/GenBank/DDBJ whole genome shotgun (WGS) entry which is preliminary data.</text>
</comment>
<protein>
    <submittedName>
        <fullName evidence="3">Alkaline shock response membrane anchor protein AmaP</fullName>
    </submittedName>
</protein>
<keyword evidence="4" id="KW-1185">Reference proteome</keyword>